<keyword evidence="3" id="KW-0808">Transferase</keyword>
<keyword evidence="1" id="KW-1133">Transmembrane helix</keyword>
<feature type="transmembrane region" description="Helical" evidence="1">
    <location>
        <begin position="12"/>
        <end position="28"/>
    </location>
</feature>
<dbReference type="EMBL" id="QTJU01000005">
    <property type="protein sequence ID" value="RFM27389.1"/>
    <property type="molecule type" value="Genomic_DNA"/>
</dbReference>
<keyword evidence="1" id="KW-0812">Transmembrane</keyword>
<dbReference type="AlphaFoldDB" id="A0A3E1NHG1"/>
<sequence>MQSSVSSTSPLYLTRFIAACMVLAYHSAPVWYKATYADITKWGEAVNYFFFISGFVMLLSCQRYLQNNANLKQFSKVDFWIKRIARIYPVYVLALLIMVCYHYFVAFSIPSIPSRFPMEVLGLQRWVYAGSINSPGWSVSCEFLFYFLFPFTLAWLWYTPLKKLVLQVTGLFLLNVAVALFMNQYLMPLQSGKLVHMLISTVYGHPLFKYTIFLAGNVCGIIYIRYLQARSFNQYLVAAVLLASLASILYFLHHIPGDSPLIASGMLTPLYFIFVVSLCKLEGLLLRLLSARPFIFLGEISYGVYIFQLPVWFFVTHFTGVPILHHAFAHISGFTGYACILILFATVVYYLYEMPAKNAILKWYTQSRERRQEKLAPGIS</sequence>
<feature type="transmembrane region" description="Helical" evidence="1">
    <location>
        <begin position="293"/>
        <end position="315"/>
    </location>
</feature>
<dbReference type="InterPro" id="IPR002656">
    <property type="entry name" value="Acyl_transf_3_dom"/>
</dbReference>
<comment type="caution">
    <text evidence="3">The sequence shown here is derived from an EMBL/GenBank/DDBJ whole genome shotgun (WGS) entry which is preliminary data.</text>
</comment>
<keyword evidence="3" id="KW-0012">Acyltransferase</keyword>
<gene>
    <name evidence="3" type="ORF">DXN05_15330</name>
</gene>
<feature type="transmembrane region" description="Helical" evidence="1">
    <location>
        <begin position="327"/>
        <end position="352"/>
    </location>
</feature>
<reference evidence="3 4" key="1">
    <citation type="submission" date="2018-08" db="EMBL/GenBank/DDBJ databases">
        <title>Chitinophagaceae sp. K23C18032701, a novel bacterium isolated from forest soil.</title>
        <authorList>
            <person name="Wang C."/>
        </authorList>
    </citation>
    <scope>NUCLEOTIDE SEQUENCE [LARGE SCALE GENOMIC DNA]</scope>
    <source>
        <strain evidence="3 4">K23C18032701</strain>
    </source>
</reference>
<dbReference type="PANTHER" id="PTHR23028:SF53">
    <property type="entry name" value="ACYL_TRANSF_3 DOMAIN-CONTAINING PROTEIN"/>
    <property type="match status" value="1"/>
</dbReference>
<dbReference type="GO" id="GO:0009103">
    <property type="term" value="P:lipopolysaccharide biosynthetic process"/>
    <property type="evidence" value="ECO:0007669"/>
    <property type="project" value="TreeGrafter"/>
</dbReference>
<dbReference type="Proteomes" id="UP000261284">
    <property type="component" value="Unassembled WGS sequence"/>
</dbReference>
<dbReference type="InterPro" id="IPR050879">
    <property type="entry name" value="Acyltransferase_3"/>
</dbReference>
<organism evidence="3 4">
    <name type="scientific">Deminuibacter soli</name>
    <dbReference type="NCBI Taxonomy" id="2291815"/>
    <lineage>
        <taxon>Bacteria</taxon>
        <taxon>Pseudomonadati</taxon>
        <taxon>Bacteroidota</taxon>
        <taxon>Chitinophagia</taxon>
        <taxon>Chitinophagales</taxon>
        <taxon>Chitinophagaceae</taxon>
        <taxon>Deminuibacter</taxon>
    </lineage>
</organism>
<feature type="domain" description="Acyltransferase 3" evidence="2">
    <location>
        <begin position="13"/>
        <end position="352"/>
    </location>
</feature>
<name>A0A3E1NHG1_9BACT</name>
<feature type="transmembrane region" description="Helical" evidence="1">
    <location>
        <begin position="164"/>
        <end position="187"/>
    </location>
</feature>
<keyword evidence="1" id="KW-0472">Membrane</keyword>
<feature type="transmembrane region" description="Helical" evidence="1">
    <location>
        <begin position="261"/>
        <end position="281"/>
    </location>
</feature>
<dbReference type="GO" id="GO:0016020">
    <property type="term" value="C:membrane"/>
    <property type="evidence" value="ECO:0007669"/>
    <property type="project" value="TreeGrafter"/>
</dbReference>
<accession>A0A3E1NHG1</accession>
<dbReference type="RefSeq" id="WP_116848147.1">
    <property type="nucleotide sequence ID" value="NZ_QTJU01000005.1"/>
</dbReference>
<dbReference type="PANTHER" id="PTHR23028">
    <property type="entry name" value="ACETYLTRANSFERASE"/>
    <property type="match status" value="1"/>
</dbReference>
<dbReference type="GO" id="GO:0016747">
    <property type="term" value="F:acyltransferase activity, transferring groups other than amino-acyl groups"/>
    <property type="evidence" value="ECO:0007669"/>
    <property type="project" value="InterPro"/>
</dbReference>
<feature type="transmembrane region" description="Helical" evidence="1">
    <location>
        <begin position="137"/>
        <end position="157"/>
    </location>
</feature>
<feature type="transmembrane region" description="Helical" evidence="1">
    <location>
        <begin position="236"/>
        <end position="255"/>
    </location>
</feature>
<feature type="transmembrane region" description="Helical" evidence="1">
    <location>
        <begin position="207"/>
        <end position="224"/>
    </location>
</feature>
<evidence type="ECO:0000313" key="3">
    <source>
        <dbReference type="EMBL" id="RFM27389.1"/>
    </source>
</evidence>
<evidence type="ECO:0000313" key="4">
    <source>
        <dbReference type="Proteomes" id="UP000261284"/>
    </source>
</evidence>
<dbReference type="Pfam" id="PF01757">
    <property type="entry name" value="Acyl_transf_3"/>
    <property type="match status" value="1"/>
</dbReference>
<proteinExistence type="predicted"/>
<feature type="transmembrane region" description="Helical" evidence="1">
    <location>
        <begin position="48"/>
        <end position="66"/>
    </location>
</feature>
<keyword evidence="4" id="KW-1185">Reference proteome</keyword>
<dbReference type="OrthoDB" id="9796461at2"/>
<evidence type="ECO:0000259" key="2">
    <source>
        <dbReference type="Pfam" id="PF01757"/>
    </source>
</evidence>
<protein>
    <submittedName>
        <fullName evidence="3">Acyltransferase</fullName>
    </submittedName>
</protein>
<feature type="transmembrane region" description="Helical" evidence="1">
    <location>
        <begin position="87"/>
        <end position="109"/>
    </location>
</feature>
<evidence type="ECO:0000256" key="1">
    <source>
        <dbReference type="SAM" id="Phobius"/>
    </source>
</evidence>